<reference evidence="2" key="1">
    <citation type="submission" date="2023-09" db="EMBL/GenBank/DDBJ databases">
        <title>Undibacterium sp. 20NA77.5 isolated from freshwater.</title>
        <authorList>
            <person name="Le V."/>
            <person name="Ko S.-R."/>
            <person name="Ahn C.-Y."/>
            <person name="Oh H.-M."/>
        </authorList>
    </citation>
    <scope>NUCLEOTIDE SEQUENCE</scope>
    <source>
        <strain evidence="2">20NA77.5</strain>
    </source>
</reference>
<evidence type="ECO:0000256" key="1">
    <source>
        <dbReference type="SAM" id="Phobius"/>
    </source>
</evidence>
<proteinExistence type="predicted"/>
<protein>
    <submittedName>
        <fullName evidence="2">Uncharacterized protein</fullName>
    </submittedName>
</protein>
<dbReference type="RefSeq" id="WP_309483297.1">
    <property type="nucleotide sequence ID" value="NZ_CP133720.1"/>
</dbReference>
<name>A0ABY9RNF5_9BURK</name>
<organism evidence="2 3">
    <name type="scientific">Undibacterium cyanobacteriorum</name>
    <dbReference type="NCBI Taxonomy" id="3073561"/>
    <lineage>
        <taxon>Bacteria</taxon>
        <taxon>Pseudomonadati</taxon>
        <taxon>Pseudomonadota</taxon>
        <taxon>Betaproteobacteria</taxon>
        <taxon>Burkholderiales</taxon>
        <taxon>Oxalobacteraceae</taxon>
        <taxon>Undibacterium</taxon>
    </lineage>
</organism>
<feature type="transmembrane region" description="Helical" evidence="1">
    <location>
        <begin position="73"/>
        <end position="92"/>
    </location>
</feature>
<evidence type="ECO:0000313" key="3">
    <source>
        <dbReference type="Proteomes" id="UP001181355"/>
    </source>
</evidence>
<dbReference type="EMBL" id="CP133720">
    <property type="protein sequence ID" value="WMW81820.1"/>
    <property type="molecule type" value="Genomic_DNA"/>
</dbReference>
<keyword evidence="1" id="KW-0812">Transmembrane</keyword>
<feature type="transmembrane region" description="Helical" evidence="1">
    <location>
        <begin position="32"/>
        <end position="53"/>
    </location>
</feature>
<feature type="transmembrane region" description="Helical" evidence="1">
    <location>
        <begin position="6"/>
        <end position="25"/>
    </location>
</feature>
<accession>A0ABY9RNF5</accession>
<keyword evidence="1" id="KW-1133">Transmembrane helix</keyword>
<keyword evidence="3" id="KW-1185">Reference proteome</keyword>
<evidence type="ECO:0000313" key="2">
    <source>
        <dbReference type="EMBL" id="WMW81820.1"/>
    </source>
</evidence>
<keyword evidence="1" id="KW-0472">Membrane</keyword>
<sequence length="93" mass="10017">MKTLISLISLLAGLILPVVLMIMFRSTASTQILLIALAAIGSGWLCNIVWASTTAIEVVDGGASETRKIAIKFGWICPSVLVLLTFVIQLFLR</sequence>
<dbReference type="Proteomes" id="UP001181355">
    <property type="component" value="Chromosome"/>
</dbReference>
<gene>
    <name evidence="2" type="ORF">RF679_05935</name>
</gene>